<dbReference type="STRING" id="1209989.TepRe1_2094"/>
<feature type="domain" description="ABC transmembrane type-1" evidence="8">
    <location>
        <begin position="69"/>
        <end position="283"/>
    </location>
</feature>
<evidence type="ECO:0000256" key="5">
    <source>
        <dbReference type="ARBA" id="ARBA00022989"/>
    </source>
</evidence>
<sequence>MRKSRLNITPYLLVAPAFILMILIVGYPILNSIYMSFLDYTLYKPKNIEFVGLANYLKVLNDPIFKEALLNTILWVVFGVFFQFLFGLILAMLLNREFKGRGFIRSIILIPWVTPGVLIGLMWTWMYDGNYGVINDILSKLHIIDNYIPWLASSNTALASVIVTIIWQGIPFFAIMLLTGLQAIPIELYEAAHVDGASSWRTFWHITMPLLKPTILVSSLLRIIWVANSVDVIYTMTGGGPGYSTHTLSVYTYIKAQKALDFGYSSTLAIYLTLILSSVAFLYLKNLNLKEVR</sequence>
<dbReference type="HOGENOM" id="CLU_016047_0_3_9"/>
<evidence type="ECO:0000256" key="3">
    <source>
        <dbReference type="ARBA" id="ARBA00022475"/>
    </source>
</evidence>
<comment type="similarity">
    <text evidence="7">Belongs to the binding-protein-dependent transport system permease family.</text>
</comment>
<dbReference type="Gene3D" id="1.10.3720.10">
    <property type="entry name" value="MetI-like"/>
    <property type="match status" value="1"/>
</dbReference>
<evidence type="ECO:0000313" key="10">
    <source>
        <dbReference type="Proteomes" id="UP000010802"/>
    </source>
</evidence>
<comment type="subcellular location">
    <subcellularLocation>
        <location evidence="1 7">Cell membrane</location>
        <topology evidence="1 7">Multi-pass membrane protein</topology>
    </subcellularLocation>
</comment>
<accession>L0S3S0</accession>
<dbReference type="OrthoDB" id="9774308at2"/>
<dbReference type="eggNOG" id="COG1175">
    <property type="taxonomic scope" value="Bacteria"/>
</dbReference>
<reference evidence="10" key="1">
    <citation type="journal article" date="2013" name="Genome Announc.">
        <title>First genome sequence of a syntrophic acetate-oxidizing bacterium, Tepidanaerobacter acetatoxydans strain Re1.</title>
        <authorList>
            <person name="Manzoor S."/>
            <person name="Bongcam-Rudloff E."/>
            <person name="Schnurer A."/>
            <person name="Muller B."/>
        </authorList>
    </citation>
    <scope>NUCLEOTIDE SEQUENCE [LARGE SCALE GENOMIC DNA]</scope>
    <source>
        <strain evidence="10">Re1</strain>
    </source>
</reference>
<keyword evidence="5 7" id="KW-1133">Transmembrane helix</keyword>
<dbReference type="EMBL" id="HF563609">
    <property type="protein sequence ID" value="CCP27089.1"/>
    <property type="molecule type" value="Genomic_DNA"/>
</dbReference>
<gene>
    <name evidence="9" type="ordered locus">TEPIRE1_2255</name>
</gene>
<dbReference type="GO" id="GO:0055085">
    <property type="term" value="P:transmembrane transport"/>
    <property type="evidence" value="ECO:0007669"/>
    <property type="project" value="InterPro"/>
</dbReference>
<dbReference type="RefSeq" id="WP_013779139.1">
    <property type="nucleotide sequence ID" value="NC_015519.1"/>
</dbReference>
<evidence type="ECO:0000256" key="4">
    <source>
        <dbReference type="ARBA" id="ARBA00022692"/>
    </source>
</evidence>
<evidence type="ECO:0000256" key="7">
    <source>
        <dbReference type="RuleBase" id="RU363032"/>
    </source>
</evidence>
<dbReference type="InterPro" id="IPR000515">
    <property type="entry name" value="MetI-like"/>
</dbReference>
<feature type="transmembrane region" description="Helical" evidence="7">
    <location>
        <begin position="73"/>
        <end position="94"/>
    </location>
</feature>
<accession>F4LR66</accession>
<evidence type="ECO:0000313" key="9">
    <source>
        <dbReference type="EMBL" id="CCP27089.1"/>
    </source>
</evidence>
<keyword evidence="6 7" id="KW-0472">Membrane</keyword>
<dbReference type="CDD" id="cd06261">
    <property type="entry name" value="TM_PBP2"/>
    <property type="match status" value="1"/>
</dbReference>
<dbReference type="Pfam" id="PF00528">
    <property type="entry name" value="BPD_transp_1"/>
    <property type="match status" value="1"/>
</dbReference>
<feature type="transmembrane region" description="Helical" evidence="7">
    <location>
        <begin position="12"/>
        <end position="30"/>
    </location>
</feature>
<dbReference type="KEGG" id="tae:TepiRe1_2255"/>
<evidence type="ECO:0000256" key="6">
    <source>
        <dbReference type="ARBA" id="ARBA00023136"/>
    </source>
</evidence>
<keyword evidence="4 7" id="KW-0812">Transmembrane</keyword>
<dbReference type="PATRIC" id="fig|1209989.3.peg.2595"/>
<dbReference type="GO" id="GO:0005886">
    <property type="term" value="C:plasma membrane"/>
    <property type="evidence" value="ECO:0007669"/>
    <property type="project" value="UniProtKB-SubCell"/>
</dbReference>
<dbReference type="InterPro" id="IPR035906">
    <property type="entry name" value="MetI-like_sf"/>
</dbReference>
<feature type="transmembrane region" description="Helical" evidence="7">
    <location>
        <begin position="147"/>
        <end position="167"/>
    </location>
</feature>
<dbReference type="PANTHER" id="PTHR43005">
    <property type="entry name" value="BLR7065 PROTEIN"/>
    <property type="match status" value="1"/>
</dbReference>
<evidence type="ECO:0000259" key="8">
    <source>
        <dbReference type="PROSITE" id="PS50928"/>
    </source>
</evidence>
<evidence type="ECO:0000256" key="2">
    <source>
        <dbReference type="ARBA" id="ARBA00022448"/>
    </source>
</evidence>
<dbReference type="PROSITE" id="PS50928">
    <property type="entry name" value="ABC_TM1"/>
    <property type="match status" value="1"/>
</dbReference>
<dbReference type="AlphaFoldDB" id="F4LR66"/>
<keyword evidence="10" id="KW-1185">Reference proteome</keyword>
<feature type="transmembrane region" description="Helical" evidence="7">
    <location>
        <begin position="262"/>
        <end position="284"/>
    </location>
</feature>
<protein>
    <submittedName>
        <fullName evidence="9">ABC-type transporter, integral membrane subunit</fullName>
    </submittedName>
</protein>
<dbReference type="KEGG" id="tep:TepRe1_2094"/>
<evidence type="ECO:0000256" key="1">
    <source>
        <dbReference type="ARBA" id="ARBA00004651"/>
    </source>
</evidence>
<name>F4LR66_TEPAE</name>
<dbReference type="Proteomes" id="UP000010802">
    <property type="component" value="Chromosome"/>
</dbReference>
<keyword evidence="2 7" id="KW-0813">Transport</keyword>
<organism evidence="9 10">
    <name type="scientific">Tepidanaerobacter acetatoxydans (strain DSM 21804 / JCM 16047 / Re1)</name>
    <dbReference type="NCBI Taxonomy" id="1209989"/>
    <lineage>
        <taxon>Bacteria</taxon>
        <taxon>Bacillati</taxon>
        <taxon>Bacillota</taxon>
        <taxon>Clostridia</taxon>
        <taxon>Thermosediminibacterales</taxon>
        <taxon>Tepidanaerobacteraceae</taxon>
        <taxon>Tepidanaerobacter</taxon>
    </lineage>
</organism>
<feature type="transmembrane region" description="Helical" evidence="7">
    <location>
        <begin position="106"/>
        <end position="127"/>
    </location>
</feature>
<proteinExistence type="inferred from homology"/>
<dbReference type="PANTHER" id="PTHR43005:SF1">
    <property type="entry name" value="SPERMIDINE_PUTRESCINE TRANSPORT SYSTEM PERMEASE PROTEIN"/>
    <property type="match status" value="1"/>
</dbReference>
<dbReference type="SUPFAM" id="SSF161098">
    <property type="entry name" value="MetI-like"/>
    <property type="match status" value="1"/>
</dbReference>
<keyword evidence="3" id="KW-1003">Cell membrane</keyword>